<dbReference type="RefSeq" id="WP_002289057.1">
    <property type="nucleotide sequence ID" value="NZ_AP026566.1"/>
</dbReference>
<dbReference type="EMBL" id="LRHK01000001">
    <property type="protein sequence ID" value="KWX18796.1"/>
    <property type="molecule type" value="Genomic_DNA"/>
</dbReference>
<dbReference type="Gene3D" id="3.90.1720.10">
    <property type="entry name" value="endopeptidase domain like (from Nostoc punctiforme)"/>
    <property type="match status" value="1"/>
</dbReference>
<gene>
    <name evidence="8" type="ORF">AWT83_10075</name>
    <name evidence="9" type="ORF">B1P95_11555</name>
</gene>
<keyword evidence="3" id="KW-0645">Protease</keyword>
<dbReference type="Pfam" id="PF13702">
    <property type="entry name" value="Lysozyme_like"/>
    <property type="match status" value="1"/>
</dbReference>
<reference evidence="9 11" key="2">
    <citation type="submission" date="2017-02" db="EMBL/GenBank/DDBJ databases">
        <title>Clonality and virulence of isolates of VRE in Hematopoietic Stem Cell Transplanted (HSCT) patients.</title>
        <authorList>
            <person name="Marchi A.P."/>
            <person name="Martins R.C."/>
            <person name="Marie S.K."/>
            <person name="Levin A.S."/>
            <person name="Costa S.F."/>
        </authorList>
    </citation>
    <scope>NUCLEOTIDE SEQUENCE [LARGE SCALE GENOMIC DNA]</scope>
    <source>
        <strain evidence="9 11">LIM1759</strain>
    </source>
</reference>
<dbReference type="Proteomes" id="UP000070452">
    <property type="component" value="Unassembled WGS sequence"/>
</dbReference>
<keyword evidence="6" id="KW-0812">Transmembrane</keyword>
<keyword evidence="6" id="KW-0472">Membrane</keyword>
<dbReference type="SUPFAM" id="SSF54001">
    <property type="entry name" value="Cysteine proteinases"/>
    <property type="match status" value="1"/>
</dbReference>
<evidence type="ECO:0000256" key="6">
    <source>
        <dbReference type="SAM" id="Phobius"/>
    </source>
</evidence>
<keyword evidence="4" id="KW-0378">Hydrolase</keyword>
<reference evidence="8 10" key="1">
    <citation type="submission" date="2016-01" db="EMBL/GenBank/DDBJ databases">
        <title>Molecular Mechanisms for transfer of large genomic segments between Enterococcus faecium strains.</title>
        <authorList>
            <person name="Garcia-Solache M.A."/>
            <person name="Lebreton F."/>
            <person name="Mclaughlin R.E."/>
            <person name="Whiteaker J.D."/>
            <person name="Gilmore M.S."/>
            <person name="Rice L.B."/>
        </authorList>
    </citation>
    <scope>NUCLEOTIDE SEQUENCE [LARGE SCALE GENOMIC DNA]</scope>
    <source>
        <strain evidence="8 10">D344RRF x C68</strain>
    </source>
</reference>
<protein>
    <submittedName>
        <fullName evidence="9">Lipoprotein</fullName>
    </submittedName>
    <submittedName>
        <fullName evidence="8">Peptidase P60</fullName>
    </submittedName>
</protein>
<feature type="domain" description="NlpC/P60" evidence="7">
    <location>
        <begin position="211"/>
        <end position="334"/>
    </location>
</feature>
<dbReference type="OMA" id="QQYLICA"/>
<feature type="transmembrane region" description="Helical" evidence="6">
    <location>
        <begin position="6"/>
        <end position="29"/>
    </location>
</feature>
<evidence type="ECO:0000259" key="7">
    <source>
        <dbReference type="PROSITE" id="PS51935"/>
    </source>
</evidence>
<evidence type="ECO:0000256" key="4">
    <source>
        <dbReference type="ARBA" id="ARBA00022801"/>
    </source>
</evidence>
<dbReference type="GO" id="GO:0006508">
    <property type="term" value="P:proteolysis"/>
    <property type="evidence" value="ECO:0007669"/>
    <property type="project" value="UniProtKB-KW"/>
</dbReference>
<evidence type="ECO:0000256" key="1">
    <source>
        <dbReference type="ARBA" id="ARBA00004241"/>
    </source>
</evidence>
<dbReference type="SUPFAM" id="SSF53955">
    <property type="entry name" value="Lysozyme-like"/>
    <property type="match status" value="1"/>
</dbReference>
<dbReference type="InterPro" id="IPR047194">
    <property type="entry name" value="CwlT-like_lysozyme"/>
</dbReference>
<dbReference type="InterPro" id="IPR051202">
    <property type="entry name" value="Peptidase_C40"/>
</dbReference>
<comment type="subcellular location">
    <subcellularLocation>
        <location evidence="1">Cell surface</location>
    </subcellularLocation>
</comment>
<evidence type="ECO:0000256" key="2">
    <source>
        <dbReference type="ARBA" id="ARBA00007074"/>
    </source>
</evidence>
<dbReference type="GO" id="GO:0008234">
    <property type="term" value="F:cysteine-type peptidase activity"/>
    <property type="evidence" value="ECO:0007669"/>
    <property type="project" value="UniProtKB-KW"/>
</dbReference>
<comment type="similarity">
    <text evidence="2">Belongs to the peptidase C40 family.</text>
</comment>
<dbReference type="Pfam" id="PF00877">
    <property type="entry name" value="NLPC_P60"/>
    <property type="match status" value="1"/>
</dbReference>
<dbReference type="InterPro" id="IPR000064">
    <property type="entry name" value="NLP_P60_dom"/>
</dbReference>
<keyword evidence="5" id="KW-0788">Thiol protease</keyword>
<dbReference type="Gene3D" id="1.10.530.10">
    <property type="match status" value="1"/>
</dbReference>
<dbReference type="PROSITE" id="PS51935">
    <property type="entry name" value="NLPC_P60"/>
    <property type="match status" value="1"/>
</dbReference>
<proteinExistence type="inferred from homology"/>
<dbReference type="InterPro" id="IPR023346">
    <property type="entry name" value="Lysozyme-like_dom_sf"/>
</dbReference>
<keyword evidence="9" id="KW-0449">Lipoprotein</keyword>
<evidence type="ECO:0000313" key="9">
    <source>
        <dbReference type="EMBL" id="OOL80333.1"/>
    </source>
</evidence>
<comment type="caution">
    <text evidence="9">The sequence shown here is derived from an EMBL/GenBank/DDBJ whole genome shotgun (WGS) entry which is preliminary data.</text>
</comment>
<accession>A0A132Z0G9</accession>
<evidence type="ECO:0000313" key="8">
    <source>
        <dbReference type="EMBL" id="KWX18796.1"/>
    </source>
</evidence>
<dbReference type="PATRIC" id="fig|1352.1358.peg.1307"/>
<organism evidence="9 11">
    <name type="scientific">Enterococcus faecium</name>
    <name type="common">Streptococcus faecium</name>
    <dbReference type="NCBI Taxonomy" id="1352"/>
    <lineage>
        <taxon>Bacteria</taxon>
        <taxon>Bacillati</taxon>
        <taxon>Bacillota</taxon>
        <taxon>Bacilli</taxon>
        <taxon>Lactobacillales</taxon>
        <taxon>Enterococcaceae</taxon>
        <taxon>Enterococcus</taxon>
    </lineage>
</organism>
<evidence type="ECO:0000256" key="5">
    <source>
        <dbReference type="ARBA" id="ARBA00022807"/>
    </source>
</evidence>
<keyword evidence="6" id="KW-1133">Transmembrane helix</keyword>
<dbReference type="AlphaFoldDB" id="A0A132Z0G9"/>
<evidence type="ECO:0000256" key="3">
    <source>
        <dbReference type="ARBA" id="ARBA00022670"/>
    </source>
</evidence>
<evidence type="ECO:0000313" key="11">
    <source>
        <dbReference type="Proteomes" id="UP000191171"/>
    </source>
</evidence>
<dbReference type="GO" id="GO:0009986">
    <property type="term" value="C:cell surface"/>
    <property type="evidence" value="ECO:0007669"/>
    <property type="project" value="UniProtKB-SubCell"/>
</dbReference>
<dbReference type="InterPro" id="IPR038765">
    <property type="entry name" value="Papain-like_cys_pep_sf"/>
</dbReference>
<name>A0A132Z0G9_ENTFC</name>
<evidence type="ECO:0000313" key="10">
    <source>
        <dbReference type="Proteomes" id="UP000070452"/>
    </source>
</evidence>
<dbReference type="PANTHER" id="PTHR47053">
    <property type="entry name" value="MUREIN DD-ENDOPEPTIDASE MEPH-RELATED"/>
    <property type="match status" value="1"/>
</dbReference>
<sequence length="335" mass="36741">MNLKKLSIISLTFLTISFVGILMCVGLLFGEDGEGSGSSGTSPGGSSVSEVVLKHRSMVEKYAKESDITEYVSILLAIIQVESGGTMEDVMQSSESAGLSPNSLSTEASIKQVCLYFSSLVKCSKELGCDQDSIIQAYNYGDGYLDYVAKNGKKHSFALAESFSKEKSGGQKVDYPNPIAIKENSGWRYNYGNMFYCLLVKQYLTTTQFDDKTVQGIFDEAFKYEGTAYVFGGSSPGTGFDCSGLTQWCYAKVGLKLPRVAQDQYDAMTHIDLKDAKPGDLIFFHSTYDAGTYVTHVGIYAGENRMFHAGDPVGWTNLTDSYWQQHIIGAGRYKQ</sequence>
<dbReference type="Proteomes" id="UP000191171">
    <property type="component" value="Unassembled WGS sequence"/>
</dbReference>
<dbReference type="PANTHER" id="PTHR47053:SF5">
    <property type="entry name" value="BIFUNCTIONAL MURAMIDASE_DL-ENDOPEPTIDASE CWLT"/>
    <property type="match status" value="1"/>
</dbReference>
<dbReference type="EMBL" id="MVGJ01000072">
    <property type="protein sequence ID" value="OOL80333.1"/>
    <property type="molecule type" value="Genomic_DNA"/>
</dbReference>
<dbReference type="CDD" id="cd16891">
    <property type="entry name" value="CwlT-like"/>
    <property type="match status" value="1"/>
</dbReference>